<keyword evidence="6" id="KW-0378">Hydrolase</keyword>
<dbReference type="Gene3D" id="3.30.980.40">
    <property type="match status" value="1"/>
</dbReference>
<dbReference type="CDD" id="cd01127">
    <property type="entry name" value="TrwB_TraG_TraD_VirD4"/>
    <property type="match status" value="1"/>
</dbReference>
<reference evidence="12" key="1">
    <citation type="submission" date="2022-06" db="EMBL/GenBank/DDBJ databases">
        <title>Genome sequence of Phormidium yuhuli AB48 isolated from an industrial photobioreactor environment.</title>
        <authorList>
            <person name="Qiu Y."/>
            <person name="Noonan A.J.C."/>
            <person name="Dofher K."/>
            <person name="Koch M."/>
            <person name="Kieft B."/>
            <person name="Lin X."/>
            <person name="Ziels R.M."/>
            <person name="Hallam S.J."/>
        </authorList>
    </citation>
    <scope>NUCLEOTIDE SEQUENCE</scope>
    <source>
        <strain evidence="12">AB48</strain>
    </source>
</reference>
<evidence type="ECO:0000313" key="13">
    <source>
        <dbReference type="Proteomes" id="UP001056708"/>
    </source>
</evidence>
<keyword evidence="5" id="KW-0347">Helicase</keyword>
<dbReference type="InterPro" id="IPR002543">
    <property type="entry name" value="FtsK_dom"/>
</dbReference>
<evidence type="ECO:0000313" key="12">
    <source>
        <dbReference type="EMBL" id="USR92328.1"/>
    </source>
</evidence>
<dbReference type="InterPro" id="IPR038726">
    <property type="entry name" value="PDDEXK_AddAB-type"/>
</dbReference>
<dbReference type="Gene3D" id="3.90.320.10">
    <property type="match status" value="1"/>
</dbReference>
<dbReference type="SUPFAM" id="SSF52540">
    <property type="entry name" value="P-loop containing nucleoside triphosphate hydrolases"/>
    <property type="match status" value="1"/>
</dbReference>
<dbReference type="InterPro" id="IPR041027">
    <property type="entry name" value="FtsK_alpha"/>
</dbReference>
<dbReference type="InterPro" id="IPR027417">
    <property type="entry name" value="P-loop_NTPase"/>
</dbReference>
<keyword evidence="9" id="KW-0234">DNA repair</keyword>
<keyword evidence="3 10" id="KW-0547">Nucleotide-binding</keyword>
<dbReference type="InterPro" id="IPR050206">
    <property type="entry name" value="FtsK/SpoIIIE/SftA"/>
</dbReference>
<sequence length="868" mass="97944">MYLDQPDDIETAITRLSHASQLWIDTETADWWTKSPKLSLIQVSDDGGDRRGDSVYILDVLQHPHSIRLFIERIIANPQIEKIFHNATYDVKFLGKSRAQNITCTLKLARKLGKQRLGVTNLQLKTLAAELCQFSDIDRDSQGSNWGQRPLKPRQLHYAKLDVVYLAQVHRYLLTHLDGSHTPPERLEEQSSVSSNPNFSATDVRVAKECPRLFYLGHHSNCRTVFIPQDTQVSGVGTDVHRLAQEFVKLAAADSRFSQLLTPPSEQLEVEQLSRNMQQLFYDHCFYPYLIKIVSKNPNSAQRLEHIWQGLQRLIQHYAGLLKRNRQVFHADQIIAKTFIDSELRLKRSYQLANGDEQTVSGQFDTLVYDGDRQRLCVVEYKTYQPADPSAQLMQVALYADLVHHQRQEPVDAAVYCIFPEFQVYFYDWDQLRSMRDMALLPHLQRMQDWLSWQPDYPDPPPKTYEERLCPLCPQQNTCQTFFLAGEQASPVKSPSVEPIVTPTPEPPPTPTPAITPPDIEEGEKLGQQLTEVFNAFGVEVTYEGAAIGPSFIRVRLKPKLGVKVSSLLRLSDDLQVQLGISVPPMIAPQAGFVSVDLPRTPAQIALFEQYLKPKSLPVTAPVRVAIGVNLENKLVEADLSDPNTCHFLVGGTTGSGKSEFLRALLLSLTQRRSPDHLKLALVDPKRVTFPEFENIPWLLSPIVKDSDRAIALMEDLVLEMESRYKAFEANRCNDLPTYNQQCLERNQPTKPPIICLFDEYADFMAEKEVAKVLELSIKRLGAMARAAGIHLIIATQRPEAKVVTPLIRSNLPGRIALKTASEADSSIILGGKQGQAQNLLGKGDLLYYGGSKLQRLQSLFAPKINFS</sequence>
<accession>A0ABY5AW49</accession>
<evidence type="ECO:0000256" key="9">
    <source>
        <dbReference type="ARBA" id="ARBA00023204"/>
    </source>
</evidence>
<keyword evidence="6" id="KW-0269">Exonuclease</keyword>
<proteinExistence type="inferred from homology"/>
<comment type="similarity">
    <text evidence="1">Belongs to the FtsK/SpoIIIE/SftA family.</text>
</comment>
<dbReference type="Proteomes" id="UP001056708">
    <property type="component" value="Chromosome"/>
</dbReference>
<dbReference type="Gene3D" id="3.30.420.10">
    <property type="entry name" value="Ribonuclease H-like superfamily/Ribonuclease H"/>
    <property type="match status" value="1"/>
</dbReference>
<keyword evidence="4" id="KW-0227">DNA damage</keyword>
<evidence type="ECO:0000256" key="3">
    <source>
        <dbReference type="ARBA" id="ARBA00022741"/>
    </source>
</evidence>
<dbReference type="InterPro" id="IPR002562">
    <property type="entry name" value="3'-5'_exonuclease_dom"/>
</dbReference>
<evidence type="ECO:0000256" key="7">
    <source>
        <dbReference type="ARBA" id="ARBA00022840"/>
    </source>
</evidence>
<dbReference type="InterPro" id="IPR036397">
    <property type="entry name" value="RNaseH_sf"/>
</dbReference>
<dbReference type="InterPro" id="IPR012337">
    <property type="entry name" value="RNaseH-like_sf"/>
</dbReference>
<keyword evidence="13" id="KW-1185">Reference proteome</keyword>
<organism evidence="12 13">
    <name type="scientific">Phormidium yuhuli AB48</name>
    <dbReference type="NCBI Taxonomy" id="2940671"/>
    <lineage>
        <taxon>Bacteria</taxon>
        <taxon>Bacillati</taxon>
        <taxon>Cyanobacteriota</taxon>
        <taxon>Cyanophyceae</taxon>
        <taxon>Oscillatoriophycideae</taxon>
        <taxon>Oscillatoriales</taxon>
        <taxon>Oscillatoriaceae</taxon>
        <taxon>Phormidium</taxon>
        <taxon>Phormidium yuhuli</taxon>
    </lineage>
</organism>
<dbReference type="Pfam" id="PF01612">
    <property type="entry name" value="DNA_pol_A_exo1"/>
    <property type="match status" value="1"/>
</dbReference>
<evidence type="ECO:0000256" key="4">
    <source>
        <dbReference type="ARBA" id="ARBA00022763"/>
    </source>
</evidence>
<dbReference type="PANTHER" id="PTHR22683:SF41">
    <property type="entry name" value="DNA TRANSLOCASE FTSK"/>
    <property type="match status" value="1"/>
</dbReference>
<dbReference type="Gene3D" id="3.40.50.300">
    <property type="entry name" value="P-loop containing nucleotide triphosphate hydrolases"/>
    <property type="match status" value="1"/>
</dbReference>
<evidence type="ECO:0000256" key="8">
    <source>
        <dbReference type="ARBA" id="ARBA00023125"/>
    </source>
</evidence>
<dbReference type="Pfam" id="PF01580">
    <property type="entry name" value="FtsK_SpoIIIE"/>
    <property type="match status" value="1"/>
</dbReference>
<feature type="binding site" evidence="10">
    <location>
        <begin position="652"/>
        <end position="659"/>
    </location>
    <ligand>
        <name>ATP</name>
        <dbReference type="ChEBI" id="CHEBI:30616"/>
    </ligand>
</feature>
<dbReference type="SUPFAM" id="SSF53098">
    <property type="entry name" value="Ribonuclease H-like"/>
    <property type="match status" value="1"/>
</dbReference>
<feature type="domain" description="FtsK" evidence="11">
    <location>
        <begin position="633"/>
        <end position="827"/>
    </location>
</feature>
<protein>
    <submittedName>
        <fullName evidence="12">FtsK/SpoIIIE domain-containing protein</fullName>
    </submittedName>
</protein>
<dbReference type="PANTHER" id="PTHR22683">
    <property type="entry name" value="SPORULATION PROTEIN RELATED"/>
    <property type="match status" value="1"/>
</dbReference>
<dbReference type="PROSITE" id="PS50901">
    <property type="entry name" value="FTSK"/>
    <property type="match status" value="1"/>
</dbReference>
<evidence type="ECO:0000256" key="2">
    <source>
        <dbReference type="ARBA" id="ARBA00022722"/>
    </source>
</evidence>
<evidence type="ECO:0000256" key="1">
    <source>
        <dbReference type="ARBA" id="ARBA00006474"/>
    </source>
</evidence>
<name>A0ABY5AW49_9CYAN</name>
<dbReference type="RefSeq" id="WP_252664457.1">
    <property type="nucleotide sequence ID" value="NZ_CP098611.1"/>
</dbReference>
<keyword evidence="2" id="KW-0540">Nuclease</keyword>
<dbReference type="Pfam" id="PF12705">
    <property type="entry name" value="PDDEXK_1"/>
    <property type="match status" value="1"/>
</dbReference>
<dbReference type="SMART" id="SM00474">
    <property type="entry name" value="35EXOc"/>
    <property type="match status" value="1"/>
</dbReference>
<evidence type="ECO:0000256" key="6">
    <source>
        <dbReference type="ARBA" id="ARBA00022839"/>
    </source>
</evidence>
<gene>
    <name evidence="12" type="ORF">NEA10_06295</name>
</gene>
<keyword evidence="8" id="KW-0238">DNA-binding</keyword>
<evidence type="ECO:0000259" key="11">
    <source>
        <dbReference type="PROSITE" id="PS50901"/>
    </source>
</evidence>
<dbReference type="Pfam" id="PF17854">
    <property type="entry name" value="FtsK_alpha"/>
    <property type="match status" value="1"/>
</dbReference>
<dbReference type="InterPro" id="IPR011604">
    <property type="entry name" value="PDDEXK-like_dom_sf"/>
</dbReference>
<evidence type="ECO:0000256" key="5">
    <source>
        <dbReference type="ARBA" id="ARBA00022806"/>
    </source>
</evidence>
<dbReference type="EMBL" id="CP098611">
    <property type="protein sequence ID" value="USR92328.1"/>
    <property type="molecule type" value="Genomic_DNA"/>
</dbReference>
<evidence type="ECO:0000256" key="10">
    <source>
        <dbReference type="PROSITE-ProRule" id="PRU00289"/>
    </source>
</evidence>
<keyword evidence="7 10" id="KW-0067">ATP-binding</keyword>